<organism evidence="2 3">
    <name type="scientific">Fusarium mexicanum</name>
    <dbReference type="NCBI Taxonomy" id="751941"/>
    <lineage>
        <taxon>Eukaryota</taxon>
        <taxon>Fungi</taxon>
        <taxon>Dikarya</taxon>
        <taxon>Ascomycota</taxon>
        <taxon>Pezizomycotina</taxon>
        <taxon>Sordariomycetes</taxon>
        <taxon>Hypocreomycetidae</taxon>
        <taxon>Hypocreales</taxon>
        <taxon>Nectriaceae</taxon>
        <taxon>Fusarium</taxon>
        <taxon>Fusarium fujikuroi species complex</taxon>
    </lineage>
</organism>
<evidence type="ECO:0000256" key="1">
    <source>
        <dbReference type="SAM" id="MobiDB-lite"/>
    </source>
</evidence>
<accession>A0A8H5I4C6</accession>
<name>A0A8H5I4C6_9HYPO</name>
<feature type="compositionally biased region" description="Basic and acidic residues" evidence="1">
    <location>
        <begin position="16"/>
        <end position="27"/>
    </location>
</feature>
<dbReference type="EMBL" id="JAAOAM010000640">
    <property type="protein sequence ID" value="KAF5529188.1"/>
    <property type="molecule type" value="Genomic_DNA"/>
</dbReference>
<keyword evidence="3" id="KW-1185">Reference proteome</keyword>
<evidence type="ECO:0000313" key="3">
    <source>
        <dbReference type="Proteomes" id="UP000522262"/>
    </source>
</evidence>
<dbReference type="AlphaFoldDB" id="A0A8H5I4C6"/>
<sequence length="104" mass="11899">MFSVLVKKVTAFIKGSPEEGKESDVKKSTAPPSDDTNEPWEVIPTIKDDPWTVVVKSRSAIAEFNDSGANRQTPYERTYQYEFDRRVMEADRRAIREANMRASK</sequence>
<reference evidence="2 3" key="1">
    <citation type="submission" date="2020-05" db="EMBL/GenBank/DDBJ databases">
        <title>Identification and distribution of gene clusters putatively required for synthesis of sphingolipid metabolism inhibitors in phylogenetically diverse species of the filamentous fungus Fusarium.</title>
        <authorList>
            <person name="Kim H.-S."/>
            <person name="Busman M."/>
            <person name="Brown D.W."/>
            <person name="Divon H."/>
            <person name="Uhlig S."/>
            <person name="Proctor R.H."/>
        </authorList>
    </citation>
    <scope>NUCLEOTIDE SEQUENCE [LARGE SCALE GENOMIC DNA]</scope>
    <source>
        <strain evidence="2 3">NRRL 53147</strain>
    </source>
</reference>
<gene>
    <name evidence="2" type="ORF">FMEXI_14298</name>
</gene>
<evidence type="ECO:0000313" key="2">
    <source>
        <dbReference type="EMBL" id="KAF5529188.1"/>
    </source>
</evidence>
<protein>
    <submittedName>
        <fullName evidence="2">Uncharacterized protein</fullName>
    </submittedName>
</protein>
<proteinExistence type="predicted"/>
<dbReference type="Proteomes" id="UP000522262">
    <property type="component" value="Unassembled WGS sequence"/>
</dbReference>
<feature type="region of interest" description="Disordered" evidence="1">
    <location>
        <begin position="16"/>
        <end position="42"/>
    </location>
</feature>
<comment type="caution">
    <text evidence="2">The sequence shown here is derived from an EMBL/GenBank/DDBJ whole genome shotgun (WGS) entry which is preliminary data.</text>
</comment>